<dbReference type="InterPro" id="IPR003256">
    <property type="entry name" value="Ribosomal_uL24"/>
</dbReference>
<dbReference type="AlphaFoldDB" id="A0A2H0QWD9"/>
<name>A0A2H0QWD9_9BACT</name>
<organism evidence="10 11">
    <name type="scientific">Candidatus Zambryskibacteria bacterium CG10_big_fil_rev_8_21_14_0_10_42_12</name>
    <dbReference type="NCBI Taxonomy" id="1975115"/>
    <lineage>
        <taxon>Bacteria</taxon>
        <taxon>Candidatus Zambryskiibacteriota</taxon>
    </lineage>
</organism>
<evidence type="ECO:0000313" key="11">
    <source>
        <dbReference type="Proteomes" id="UP000231333"/>
    </source>
</evidence>
<comment type="caution">
    <text evidence="10">The sequence shown here is derived from an EMBL/GenBank/DDBJ whole genome shotgun (WGS) entry which is preliminary data.</text>
</comment>
<comment type="subunit">
    <text evidence="8">Part of the 50S ribosomal subunit.</text>
</comment>
<dbReference type="InterPro" id="IPR008991">
    <property type="entry name" value="Translation_prot_SH3-like_sf"/>
</dbReference>
<keyword evidence="5 8" id="KW-0687">Ribonucleoprotein</keyword>
<gene>
    <name evidence="8" type="primary">rplX</name>
    <name evidence="10" type="ORF">COV34_00695</name>
</gene>
<dbReference type="InterPro" id="IPR057264">
    <property type="entry name" value="Ribosomal_uL24_C"/>
</dbReference>
<dbReference type="CDD" id="cd06089">
    <property type="entry name" value="KOW_RPL26"/>
    <property type="match status" value="1"/>
</dbReference>
<keyword evidence="3 8" id="KW-0694">RNA-binding</keyword>
<dbReference type="GO" id="GO:1990904">
    <property type="term" value="C:ribonucleoprotein complex"/>
    <property type="evidence" value="ECO:0007669"/>
    <property type="project" value="UniProtKB-KW"/>
</dbReference>
<dbReference type="Gene3D" id="2.30.30.30">
    <property type="match status" value="1"/>
</dbReference>
<evidence type="ECO:0000259" key="9">
    <source>
        <dbReference type="SMART" id="SM00739"/>
    </source>
</evidence>
<comment type="function">
    <text evidence="7 8">One of the proteins that surrounds the polypeptide exit tunnel on the outside of the subunit.</text>
</comment>
<protein>
    <recommendedName>
        <fullName evidence="6 8">Large ribosomal subunit protein uL24</fullName>
    </recommendedName>
</protein>
<evidence type="ECO:0000256" key="1">
    <source>
        <dbReference type="ARBA" id="ARBA00010618"/>
    </source>
</evidence>
<dbReference type="GO" id="GO:0006412">
    <property type="term" value="P:translation"/>
    <property type="evidence" value="ECO:0007669"/>
    <property type="project" value="UniProtKB-UniRule"/>
</dbReference>
<dbReference type="EMBL" id="PCXL01000009">
    <property type="protein sequence ID" value="PIR38581.1"/>
    <property type="molecule type" value="Genomic_DNA"/>
</dbReference>
<dbReference type="HAMAP" id="MF_01326_B">
    <property type="entry name" value="Ribosomal_uL24_B"/>
    <property type="match status" value="1"/>
</dbReference>
<evidence type="ECO:0000256" key="2">
    <source>
        <dbReference type="ARBA" id="ARBA00022730"/>
    </source>
</evidence>
<dbReference type="SMART" id="SM00739">
    <property type="entry name" value="KOW"/>
    <property type="match status" value="1"/>
</dbReference>
<reference evidence="10 11" key="1">
    <citation type="submission" date="2017-09" db="EMBL/GenBank/DDBJ databases">
        <title>Depth-based differentiation of microbial function through sediment-hosted aquifers and enrichment of novel symbionts in the deep terrestrial subsurface.</title>
        <authorList>
            <person name="Probst A.J."/>
            <person name="Ladd B."/>
            <person name="Jarett J.K."/>
            <person name="Geller-Mcgrath D.E."/>
            <person name="Sieber C.M."/>
            <person name="Emerson J.B."/>
            <person name="Anantharaman K."/>
            <person name="Thomas B.C."/>
            <person name="Malmstrom R."/>
            <person name="Stieglmeier M."/>
            <person name="Klingl A."/>
            <person name="Woyke T."/>
            <person name="Ryan C.M."/>
            <person name="Banfield J.F."/>
        </authorList>
    </citation>
    <scope>NUCLEOTIDE SEQUENCE [LARGE SCALE GENOMIC DNA]</scope>
    <source>
        <strain evidence="10">CG10_big_fil_rev_8_21_14_0_10_42_12</strain>
    </source>
</reference>
<sequence>MKIKKGDNVIVTTGKDKGKKGKIAEAFPREDKVLIEGVNIKKVHRRSQGEGKPGQVIERSYPIHVSNVMILDPKGDKRTRVGYKMEKGKKVRIARKSGLGIN</sequence>
<evidence type="ECO:0000256" key="7">
    <source>
        <dbReference type="ARBA" id="ARBA00058688"/>
    </source>
</evidence>
<comment type="function">
    <text evidence="8">One of two assembly initiator proteins, it binds directly to the 5'-end of the 23S rRNA, where it nucleates assembly of the 50S subunit.</text>
</comment>
<dbReference type="Proteomes" id="UP000231333">
    <property type="component" value="Unassembled WGS sequence"/>
</dbReference>
<evidence type="ECO:0000313" key="10">
    <source>
        <dbReference type="EMBL" id="PIR38581.1"/>
    </source>
</evidence>
<evidence type="ECO:0000256" key="4">
    <source>
        <dbReference type="ARBA" id="ARBA00022980"/>
    </source>
</evidence>
<feature type="domain" description="KOW" evidence="9">
    <location>
        <begin position="2"/>
        <end position="29"/>
    </location>
</feature>
<dbReference type="InterPro" id="IPR041988">
    <property type="entry name" value="Ribosomal_uL24_KOW"/>
</dbReference>
<dbReference type="Pfam" id="PF00467">
    <property type="entry name" value="KOW"/>
    <property type="match status" value="1"/>
</dbReference>
<dbReference type="NCBIfam" id="TIGR01079">
    <property type="entry name" value="rplX_bact"/>
    <property type="match status" value="1"/>
</dbReference>
<dbReference type="GO" id="GO:0005840">
    <property type="term" value="C:ribosome"/>
    <property type="evidence" value="ECO:0007669"/>
    <property type="project" value="UniProtKB-KW"/>
</dbReference>
<comment type="similarity">
    <text evidence="1 8">Belongs to the universal ribosomal protein uL24 family.</text>
</comment>
<dbReference type="FunFam" id="2.30.30.30:FF:000004">
    <property type="entry name" value="50S ribosomal protein L24"/>
    <property type="match status" value="1"/>
</dbReference>
<accession>A0A2H0QWD9</accession>
<dbReference type="Pfam" id="PF17136">
    <property type="entry name" value="ribosomal_L24"/>
    <property type="match status" value="1"/>
</dbReference>
<dbReference type="InterPro" id="IPR014722">
    <property type="entry name" value="Rib_uL2_dom2"/>
</dbReference>
<evidence type="ECO:0000256" key="8">
    <source>
        <dbReference type="HAMAP-Rule" id="MF_01326"/>
    </source>
</evidence>
<dbReference type="PANTHER" id="PTHR12903">
    <property type="entry name" value="MITOCHONDRIAL RIBOSOMAL PROTEIN L24"/>
    <property type="match status" value="1"/>
</dbReference>
<keyword evidence="4 8" id="KW-0689">Ribosomal protein</keyword>
<dbReference type="InterPro" id="IPR005824">
    <property type="entry name" value="KOW"/>
</dbReference>
<evidence type="ECO:0000256" key="6">
    <source>
        <dbReference type="ARBA" id="ARBA00035206"/>
    </source>
</evidence>
<proteinExistence type="inferred from homology"/>
<keyword evidence="2 8" id="KW-0699">rRNA-binding</keyword>
<evidence type="ECO:0000256" key="3">
    <source>
        <dbReference type="ARBA" id="ARBA00022884"/>
    </source>
</evidence>
<dbReference type="SUPFAM" id="SSF50104">
    <property type="entry name" value="Translation proteins SH3-like domain"/>
    <property type="match status" value="1"/>
</dbReference>
<dbReference type="GO" id="GO:0003735">
    <property type="term" value="F:structural constituent of ribosome"/>
    <property type="evidence" value="ECO:0007669"/>
    <property type="project" value="InterPro"/>
</dbReference>
<dbReference type="GO" id="GO:0019843">
    <property type="term" value="F:rRNA binding"/>
    <property type="evidence" value="ECO:0007669"/>
    <property type="project" value="UniProtKB-UniRule"/>
</dbReference>
<evidence type="ECO:0000256" key="5">
    <source>
        <dbReference type="ARBA" id="ARBA00023274"/>
    </source>
</evidence>